<evidence type="ECO:0008006" key="3">
    <source>
        <dbReference type="Google" id="ProtNLM"/>
    </source>
</evidence>
<dbReference type="EMBL" id="JAGTJS010000012">
    <property type="protein sequence ID" value="KAH7250840.1"/>
    <property type="molecule type" value="Genomic_DNA"/>
</dbReference>
<dbReference type="OrthoDB" id="5302720at2759"/>
<evidence type="ECO:0000313" key="2">
    <source>
        <dbReference type="Proteomes" id="UP000736672"/>
    </source>
</evidence>
<name>A0A9P9H457_FUSSL</name>
<dbReference type="Gene3D" id="1.50.10.100">
    <property type="entry name" value="Chondroitin AC/alginate lyase"/>
    <property type="match status" value="1"/>
</dbReference>
<dbReference type="AlphaFoldDB" id="A0A9P9H457"/>
<sequence length="388" mass="44156">MLFLALLAFSGALALPTCSETISKAGFTHPGVLHSCSDLQRIQRLKSLEKEPWVSAWQSVDDLAVFQSNYQMRGPLDWIAREPANQTHHFIHDDGRSAYYSAVAWFATGKDLWLERSISIIRAWAKELNVLRDYIYGGTGMHHMSAAAEILRTASGSGWSDKDTRDYVAMYQRISSDWRQFDNFSLGLDQDTMFGNQGILSNLGLLGLAVFSEDAEVYDRVIERATYGRSQHPNDDWALNRYVNNKTDQLMESGRDQAHAALFVTGMSLMAETLNIQGQVGDRYANLYEWGNNMPLKRAMLYWINYNVGKNVPYQPLYNVENGRNYLEISPLYRGRLTGRDKPDTFLAPPYYFYSIHGGLSPAQLNSVKRFLEYSGPGKSRMIRKESF</sequence>
<proteinExistence type="predicted"/>
<accession>A0A9P9H457</accession>
<keyword evidence="2" id="KW-1185">Reference proteome</keyword>
<dbReference type="Proteomes" id="UP000736672">
    <property type="component" value="Unassembled WGS sequence"/>
</dbReference>
<protein>
    <recommendedName>
        <fullName evidence="3">Alginate lyase domain-containing protein</fullName>
    </recommendedName>
</protein>
<dbReference type="SUPFAM" id="SSF48230">
    <property type="entry name" value="Chondroitin AC/alginate lyase"/>
    <property type="match status" value="1"/>
</dbReference>
<gene>
    <name evidence="1" type="ORF">B0J15DRAFT_467703</name>
</gene>
<comment type="caution">
    <text evidence="1">The sequence shown here is derived from an EMBL/GenBank/DDBJ whole genome shotgun (WGS) entry which is preliminary data.</text>
</comment>
<organism evidence="1 2">
    <name type="scientific">Fusarium solani</name>
    <name type="common">Filamentous fungus</name>
    <dbReference type="NCBI Taxonomy" id="169388"/>
    <lineage>
        <taxon>Eukaryota</taxon>
        <taxon>Fungi</taxon>
        <taxon>Dikarya</taxon>
        <taxon>Ascomycota</taxon>
        <taxon>Pezizomycotina</taxon>
        <taxon>Sordariomycetes</taxon>
        <taxon>Hypocreomycetidae</taxon>
        <taxon>Hypocreales</taxon>
        <taxon>Nectriaceae</taxon>
        <taxon>Fusarium</taxon>
        <taxon>Fusarium solani species complex</taxon>
    </lineage>
</organism>
<dbReference type="InterPro" id="IPR008929">
    <property type="entry name" value="Chondroitin_lyas"/>
</dbReference>
<reference evidence="1" key="1">
    <citation type="journal article" date="2021" name="Nat. Commun.">
        <title>Genetic determinants of endophytism in the Arabidopsis root mycobiome.</title>
        <authorList>
            <person name="Mesny F."/>
            <person name="Miyauchi S."/>
            <person name="Thiergart T."/>
            <person name="Pickel B."/>
            <person name="Atanasova L."/>
            <person name="Karlsson M."/>
            <person name="Huettel B."/>
            <person name="Barry K.W."/>
            <person name="Haridas S."/>
            <person name="Chen C."/>
            <person name="Bauer D."/>
            <person name="Andreopoulos W."/>
            <person name="Pangilinan J."/>
            <person name="LaButti K."/>
            <person name="Riley R."/>
            <person name="Lipzen A."/>
            <person name="Clum A."/>
            <person name="Drula E."/>
            <person name="Henrissat B."/>
            <person name="Kohler A."/>
            <person name="Grigoriev I.V."/>
            <person name="Martin F.M."/>
            <person name="Hacquard S."/>
        </authorList>
    </citation>
    <scope>NUCLEOTIDE SEQUENCE</scope>
    <source>
        <strain evidence="1">FSSC 5 MPI-SDFR-AT-0091</strain>
    </source>
</reference>
<evidence type="ECO:0000313" key="1">
    <source>
        <dbReference type="EMBL" id="KAH7250840.1"/>
    </source>
</evidence>